<keyword evidence="3" id="KW-0547">Nucleotide-binding</keyword>
<comment type="caution">
    <text evidence="9">The sequence shown here is derived from an EMBL/GenBank/DDBJ whole genome shotgun (WGS) entry which is preliminary data.</text>
</comment>
<keyword evidence="6" id="KW-0119">Carbohydrate metabolism</keyword>
<dbReference type="Pfam" id="PF17042">
    <property type="entry name" value="NBD_C"/>
    <property type="match status" value="1"/>
</dbReference>
<evidence type="ECO:0000256" key="2">
    <source>
        <dbReference type="ARBA" id="ARBA00022679"/>
    </source>
</evidence>
<evidence type="ECO:0000256" key="6">
    <source>
        <dbReference type="ARBA" id="ARBA00023277"/>
    </source>
</evidence>
<feature type="domain" description="Four-carbon acid sugar kinase nucleotide binding" evidence="8">
    <location>
        <begin position="281"/>
        <end position="358"/>
    </location>
</feature>
<reference evidence="9 10" key="1">
    <citation type="submission" date="2018-02" db="EMBL/GenBank/DDBJ databases">
        <title>Sphingobacterium KA21.</title>
        <authorList>
            <person name="Vasarhelyi B.M."/>
            <person name="Deshmukh S."/>
            <person name="Balint B."/>
            <person name="Kukolya J."/>
        </authorList>
    </citation>
    <scope>NUCLEOTIDE SEQUENCE [LARGE SCALE GENOMIC DNA]</scope>
    <source>
        <strain evidence="9 10">Ka21</strain>
    </source>
</reference>
<dbReference type="RefSeq" id="WP_196939546.1">
    <property type="nucleotide sequence ID" value="NZ_MU158690.1"/>
</dbReference>
<evidence type="ECO:0000256" key="5">
    <source>
        <dbReference type="ARBA" id="ARBA00022840"/>
    </source>
</evidence>
<gene>
    <name evidence="9" type="ORF">C4F40_12785</name>
</gene>
<evidence type="ECO:0000313" key="10">
    <source>
        <dbReference type="Proteomes" id="UP000618319"/>
    </source>
</evidence>
<keyword evidence="2" id="KW-0808">Transferase</keyword>
<dbReference type="EMBL" id="PSKQ01000021">
    <property type="protein sequence ID" value="MBE8721596.1"/>
    <property type="molecule type" value="Genomic_DNA"/>
</dbReference>
<comment type="similarity">
    <text evidence="1">Belongs to the four-carbon acid sugar kinase family.</text>
</comment>
<feature type="domain" description="Four-carbon acid sugar kinase N-terminal" evidence="7">
    <location>
        <begin position="4"/>
        <end position="188"/>
    </location>
</feature>
<dbReference type="Proteomes" id="UP000618319">
    <property type="component" value="Unassembled WGS sequence"/>
</dbReference>
<organism evidence="9 10">
    <name type="scientific">Sphingobacterium pedocola</name>
    <dbReference type="NCBI Taxonomy" id="2082722"/>
    <lineage>
        <taxon>Bacteria</taxon>
        <taxon>Pseudomonadati</taxon>
        <taxon>Bacteroidota</taxon>
        <taxon>Sphingobacteriia</taxon>
        <taxon>Sphingobacteriales</taxon>
        <taxon>Sphingobacteriaceae</taxon>
        <taxon>Sphingobacterium</taxon>
    </lineage>
</organism>
<keyword evidence="5" id="KW-0067">ATP-binding</keyword>
<evidence type="ECO:0000313" key="9">
    <source>
        <dbReference type="EMBL" id="MBE8721596.1"/>
    </source>
</evidence>
<keyword evidence="10" id="KW-1185">Reference proteome</keyword>
<evidence type="ECO:0000256" key="1">
    <source>
        <dbReference type="ARBA" id="ARBA00005715"/>
    </source>
</evidence>
<dbReference type="Gene3D" id="3.40.50.10840">
    <property type="entry name" value="Putative sugar-binding, N-terminal domain"/>
    <property type="match status" value="1"/>
</dbReference>
<evidence type="ECO:0000256" key="4">
    <source>
        <dbReference type="ARBA" id="ARBA00022777"/>
    </source>
</evidence>
<accession>A0ABR9T8C8</accession>
<dbReference type="InterPro" id="IPR037051">
    <property type="entry name" value="4-carb_acid_sugar_kinase_N_sf"/>
</dbReference>
<dbReference type="SUPFAM" id="SSF142764">
    <property type="entry name" value="YgbK-like"/>
    <property type="match status" value="1"/>
</dbReference>
<proteinExistence type="inferred from homology"/>
<evidence type="ECO:0000259" key="7">
    <source>
        <dbReference type="Pfam" id="PF07005"/>
    </source>
</evidence>
<keyword evidence="4" id="KW-0418">Kinase</keyword>
<sequence length="374" mass="42149">MAFILVIADDLTGAAELGGVALRYNLTAEVVHDLSEKLYTDVCILNTNTRSLKEDQVLSHLHNLFQAIEINNFTFIYLKFDSALRGHIYQEVTFYQQLFGVNRLIFCPANPVFGRIIDKGMYWVNDKLIHQTAFAHDPEFPIHTSTVLDLLDAASNWQLLSVDDELEKEGVYVAEVKRQKDVQRLASRSADARLAAGGAAFFNELLAQRFPLGLNEQHDSVERVQEPVLFICGSTHENSRQWINQVPSQYVLSWDGVDPNIVYDLATVLNTYGKAVFALHTQVQAEAAVVREKMAEIVAVVQSRQIIKELCIEGGATAYEVLKKLGITGFTPVSELDQGVIRAKVRDGELYLTLKPGSYTWRRDLFKFDTHLNQ</sequence>
<dbReference type="Pfam" id="PF07005">
    <property type="entry name" value="SBD_N"/>
    <property type="match status" value="1"/>
</dbReference>
<dbReference type="Gene3D" id="3.40.980.20">
    <property type="entry name" value="Four-carbon acid sugar kinase, nucleotide binding domain"/>
    <property type="match status" value="1"/>
</dbReference>
<name>A0ABR9T8C8_9SPHI</name>
<dbReference type="InterPro" id="IPR042213">
    <property type="entry name" value="NBD_C_sf"/>
</dbReference>
<dbReference type="InterPro" id="IPR010737">
    <property type="entry name" value="4-carb_acid_sugar_kinase_N"/>
</dbReference>
<dbReference type="InterPro" id="IPR031475">
    <property type="entry name" value="NBD_C"/>
</dbReference>
<evidence type="ECO:0008006" key="11">
    <source>
        <dbReference type="Google" id="ProtNLM"/>
    </source>
</evidence>
<evidence type="ECO:0000259" key="8">
    <source>
        <dbReference type="Pfam" id="PF17042"/>
    </source>
</evidence>
<evidence type="ECO:0000256" key="3">
    <source>
        <dbReference type="ARBA" id="ARBA00022741"/>
    </source>
</evidence>
<protein>
    <recommendedName>
        <fullName evidence="11">Four-carbon acid sugar kinase N-terminal domain-containing protein</fullName>
    </recommendedName>
</protein>